<dbReference type="SUPFAM" id="SSF53474">
    <property type="entry name" value="alpha/beta-Hydrolases"/>
    <property type="match status" value="1"/>
</dbReference>
<comment type="caution">
    <text evidence="2">The sequence shown here is derived from an EMBL/GenBank/DDBJ whole genome shotgun (WGS) entry which is preliminary data.</text>
</comment>
<dbReference type="PRINTS" id="PR00111">
    <property type="entry name" value="ABHYDROLASE"/>
</dbReference>
<name>A0ABW3J8J7_9HYPH</name>
<dbReference type="Pfam" id="PF00561">
    <property type="entry name" value="Abhydrolase_1"/>
    <property type="match status" value="1"/>
</dbReference>
<keyword evidence="2" id="KW-0378">Hydrolase</keyword>
<dbReference type="InterPro" id="IPR050266">
    <property type="entry name" value="AB_hydrolase_sf"/>
</dbReference>
<evidence type="ECO:0000313" key="3">
    <source>
        <dbReference type="Proteomes" id="UP001597102"/>
    </source>
</evidence>
<dbReference type="PANTHER" id="PTHR43798">
    <property type="entry name" value="MONOACYLGLYCEROL LIPASE"/>
    <property type="match status" value="1"/>
</dbReference>
<dbReference type="InterPro" id="IPR000073">
    <property type="entry name" value="AB_hydrolase_1"/>
</dbReference>
<dbReference type="Gene3D" id="3.40.50.1820">
    <property type="entry name" value="alpha/beta hydrolase"/>
    <property type="match status" value="1"/>
</dbReference>
<dbReference type="PRINTS" id="PR00412">
    <property type="entry name" value="EPOXHYDRLASE"/>
</dbReference>
<dbReference type="EMBL" id="JBHTJO010000001">
    <property type="protein sequence ID" value="MFD0986559.1"/>
    <property type="molecule type" value="Genomic_DNA"/>
</dbReference>
<evidence type="ECO:0000313" key="2">
    <source>
        <dbReference type="EMBL" id="MFD0986559.1"/>
    </source>
</evidence>
<dbReference type="GO" id="GO:0016787">
    <property type="term" value="F:hydrolase activity"/>
    <property type="evidence" value="ECO:0007669"/>
    <property type="project" value="UniProtKB-KW"/>
</dbReference>
<feature type="domain" description="AB hydrolase-1" evidence="1">
    <location>
        <begin position="33"/>
        <end position="266"/>
    </location>
</feature>
<sequence length="282" mass="31210">MSESEATEAVAPHLESFQLDDLKIAYLEEGAGPTVLIGHCSSASHKEWLPLIHQLHDDWHFIAPDFIGYGRSDAWPVHRPFSIDGDVRILTELAEKADGPLHLVGHSYGAALALEAALRLGDRVKSLCLIEPVSFHLLRQENRPEWKEIDRLGVRVLTAVADGDDRRAAAAFMSYWLGRLRWFLAPDRFKRAIAATIPKVALEFTVAIEAETTLEDYAKVEAPTLLIVGGKTRAPARSVVEMLADALPDAELTIIPRAGHMSPFTHQSEIAKLILSHLSSHR</sequence>
<proteinExistence type="predicted"/>
<keyword evidence="3" id="KW-1185">Reference proteome</keyword>
<dbReference type="InterPro" id="IPR029058">
    <property type="entry name" value="AB_hydrolase_fold"/>
</dbReference>
<evidence type="ECO:0000259" key="1">
    <source>
        <dbReference type="Pfam" id="PF00561"/>
    </source>
</evidence>
<reference evidence="3" key="1">
    <citation type="journal article" date="2019" name="Int. J. Syst. Evol. Microbiol.">
        <title>The Global Catalogue of Microorganisms (GCM) 10K type strain sequencing project: providing services to taxonomists for standard genome sequencing and annotation.</title>
        <authorList>
            <consortium name="The Broad Institute Genomics Platform"/>
            <consortium name="The Broad Institute Genome Sequencing Center for Infectious Disease"/>
            <person name="Wu L."/>
            <person name="Ma J."/>
        </authorList>
    </citation>
    <scope>NUCLEOTIDE SEQUENCE [LARGE SCALE GENOMIC DNA]</scope>
    <source>
        <strain evidence="3">CCUG 61697</strain>
    </source>
</reference>
<accession>A0ABW3J8J7</accession>
<gene>
    <name evidence="2" type="ORF">ACFQ2F_05555</name>
</gene>
<protein>
    <submittedName>
        <fullName evidence="2">Alpha/beta fold hydrolase</fullName>
    </submittedName>
</protein>
<dbReference type="InterPro" id="IPR000639">
    <property type="entry name" value="Epox_hydrolase-like"/>
</dbReference>
<organism evidence="2 3">
    <name type="scientific">Methyloligella solikamskensis</name>
    <dbReference type="NCBI Taxonomy" id="1177756"/>
    <lineage>
        <taxon>Bacteria</taxon>
        <taxon>Pseudomonadati</taxon>
        <taxon>Pseudomonadota</taxon>
        <taxon>Alphaproteobacteria</taxon>
        <taxon>Hyphomicrobiales</taxon>
        <taxon>Hyphomicrobiaceae</taxon>
        <taxon>Methyloligella</taxon>
    </lineage>
</organism>
<dbReference type="RefSeq" id="WP_379086925.1">
    <property type="nucleotide sequence ID" value="NZ_JBHTJO010000001.1"/>
</dbReference>
<dbReference type="PANTHER" id="PTHR43798:SF33">
    <property type="entry name" value="HYDROLASE, PUTATIVE (AFU_ORTHOLOGUE AFUA_2G14860)-RELATED"/>
    <property type="match status" value="1"/>
</dbReference>
<dbReference type="Proteomes" id="UP001597102">
    <property type="component" value="Unassembled WGS sequence"/>
</dbReference>